<accession>A0A852YEJ2</accession>
<dbReference type="EMBL" id="JACBZY010000001">
    <property type="protein sequence ID" value="NYG98117.1"/>
    <property type="molecule type" value="Genomic_DNA"/>
</dbReference>
<protein>
    <recommendedName>
        <fullName evidence="3">Fibronectin type-III domain-containing protein</fullName>
    </recommendedName>
</protein>
<reference evidence="1 2" key="1">
    <citation type="submission" date="2020-07" db="EMBL/GenBank/DDBJ databases">
        <title>Sequencing the genomes of 1000 actinobacteria strains.</title>
        <authorList>
            <person name="Klenk H.-P."/>
        </authorList>
    </citation>
    <scope>NUCLEOTIDE SEQUENCE [LARGE SCALE GENOMIC DNA]</scope>
    <source>
        <strain evidence="1 2">DSM 23141</strain>
    </source>
</reference>
<evidence type="ECO:0000313" key="2">
    <source>
        <dbReference type="Proteomes" id="UP000553888"/>
    </source>
</evidence>
<organism evidence="1 2">
    <name type="scientific">Schumannella luteola</name>
    <dbReference type="NCBI Taxonomy" id="472059"/>
    <lineage>
        <taxon>Bacteria</taxon>
        <taxon>Bacillati</taxon>
        <taxon>Actinomycetota</taxon>
        <taxon>Actinomycetes</taxon>
        <taxon>Micrococcales</taxon>
        <taxon>Microbacteriaceae</taxon>
        <taxon>Schumannella</taxon>
    </lineage>
</organism>
<comment type="caution">
    <text evidence="1">The sequence shown here is derived from an EMBL/GenBank/DDBJ whole genome shotgun (WGS) entry which is preliminary data.</text>
</comment>
<evidence type="ECO:0008006" key="3">
    <source>
        <dbReference type="Google" id="ProtNLM"/>
    </source>
</evidence>
<proteinExistence type="predicted"/>
<dbReference type="Proteomes" id="UP000553888">
    <property type="component" value="Unassembled WGS sequence"/>
</dbReference>
<dbReference type="RefSeq" id="WP_179565312.1">
    <property type="nucleotide sequence ID" value="NZ_JACBZY010000001.1"/>
</dbReference>
<dbReference type="AlphaFoldDB" id="A0A852YEJ2"/>
<name>A0A852YEJ2_9MICO</name>
<evidence type="ECO:0000313" key="1">
    <source>
        <dbReference type="EMBL" id="NYG98117.1"/>
    </source>
</evidence>
<sequence length="183" mass="18801">MSRRNREAASRRRVLAGRRLLAGRPRLQAALAAVMAAALGLAVAYPAASSIRSTEAAWTDGEVIIGTLATLKVNPVTTAACRNASGELGLLNPSVPIQWTAPPATSDGIAPTSYIVTWSGNATTPGSAETTATSYGIPVSVLALGATGSATVTAKYNNWVSAPSAPRTFTITSLLIVTTYNCV</sequence>
<gene>
    <name evidence="1" type="ORF">BJ979_000743</name>
</gene>
<keyword evidence="2" id="KW-1185">Reference proteome</keyword>